<gene>
    <name evidence="4" type="ORF">DFP72DRAFT_1082016</name>
</gene>
<dbReference type="AlphaFoldDB" id="A0A8H6LTQ9"/>
<dbReference type="OrthoDB" id="10266508at2759"/>
<sequence length="293" mass="31479">MSTVKGTVNSMADLLSAFASEVTRVALGVGTQGILGGQARVEEFTKAVAAGDLTKFVNVDVQGKMLDLGTTVNSMVSQPNTLANEVTRVSLEVGTEGILGGQATVPGVQGMRKMRFNLLSKVNLDLWIRSCAFSAVVAIPPTSSPLESPILIVYTYMRISMRIHHLITLSLTLPGLPSSGSTGAHRHCQSNGYEPYESSAVDRAGHEGRPRRRLDEKIDFDPRAEILEWKETALQYRTALTGLPESLFAYEMARIAREVGTEGRLGGQARATSVVGTSKDCADNVNVMANNLP</sequence>
<organism evidence="4 5">
    <name type="scientific">Ephemerocybe angulata</name>
    <dbReference type="NCBI Taxonomy" id="980116"/>
    <lineage>
        <taxon>Eukaryota</taxon>
        <taxon>Fungi</taxon>
        <taxon>Dikarya</taxon>
        <taxon>Basidiomycota</taxon>
        <taxon>Agaricomycotina</taxon>
        <taxon>Agaricomycetes</taxon>
        <taxon>Agaricomycetidae</taxon>
        <taxon>Agaricales</taxon>
        <taxon>Agaricineae</taxon>
        <taxon>Psathyrellaceae</taxon>
        <taxon>Ephemerocybe</taxon>
    </lineage>
</organism>
<keyword evidence="5" id="KW-1185">Reference proteome</keyword>
<dbReference type="GO" id="GO:0071474">
    <property type="term" value="P:cellular hyperosmotic response"/>
    <property type="evidence" value="ECO:0007669"/>
    <property type="project" value="TreeGrafter"/>
</dbReference>
<keyword evidence="2" id="KW-0902">Two-component regulatory system</keyword>
<reference evidence="4 5" key="1">
    <citation type="submission" date="2020-07" db="EMBL/GenBank/DDBJ databases">
        <title>Comparative genomics of pyrophilous fungi reveals a link between fire events and developmental genes.</title>
        <authorList>
            <consortium name="DOE Joint Genome Institute"/>
            <person name="Steindorff A.S."/>
            <person name="Carver A."/>
            <person name="Calhoun S."/>
            <person name="Stillman K."/>
            <person name="Liu H."/>
            <person name="Lipzen A."/>
            <person name="Pangilinan J."/>
            <person name="Labutti K."/>
            <person name="Bruns T.D."/>
            <person name="Grigoriev I.V."/>
        </authorList>
    </citation>
    <scope>NUCLEOTIDE SEQUENCE [LARGE SCALE GENOMIC DNA]</scope>
    <source>
        <strain evidence="4 5">CBS 144469</strain>
    </source>
</reference>
<dbReference type="PANTHER" id="PTHR45339">
    <property type="entry name" value="HYBRID SIGNAL TRANSDUCTION HISTIDINE KINASE J"/>
    <property type="match status" value="1"/>
</dbReference>
<dbReference type="GO" id="GO:0004673">
    <property type="term" value="F:protein histidine kinase activity"/>
    <property type="evidence" value="ECO:0007669"/>
    <property type="project" value="TreeGrafter"/>
</dbReference>
<evidence type="ECO:0000313" key="4">
    <source>
        <dbReference type="EMBL" id="KAF6742355.1"/>
    </source>
</evidence>
<dbReference type="GO" id="GO:0000160">
    <property type="term" value="P:phosphorelay signal transduction system"/>
    <property type="evidence" value="ECO:0007669"/>
    <property type="project" value="UniProtKB-KW"/>
</dbReference>
<dbReference type="EMBL" id="JACGCI010000186">
    <property type="protein sequence ID" value="KAF6742355.1"/>
    <property type="molecule type" value="Genomic_DNA"/>
</dbReference>
<evidence type="ECO:0000256" key="1">
    <source>
        <dbReference type="ARBA" id="ARBA00022553"/>
    </source>
</evidence>
<dbReference type="PANTHER" id="PTHR45339:SF1">
    <property type="entry name" value="HYBRID SIGNAL TRANSDUCTION HISTIDINE KINASE J"/>
    <property type="match status" value="1"/>
</dbReference>
<evidence type="ECO:0000313" key="5">
    <source>
        <dbReference type="Proteomes" id="UP000521943"/>
    </source>
</evidence>
<feature type="region of interest" description="Disordered" evidence="3">
    <location>
        <begin position="180"/>
        <end position="210"/>
    </location>
</feature>
<protein>
    <submittedName>
        <fullName evidence="4">Uncharacterized protein</fullName>
    </submittedName>
</protein>
<keyword evidence="1" id="KW-0597">Phosphoprotein</keyword>
<name>A0A8H6LTQ9_9AGAR</name>
<dbReference type="Proteomes" id="UP000521943">
    <property type="component" value="Unassembled WGS sequence"/>
</dbReference>
<evidence type="ECO:0000256" key="3">
    <source>
        <dbReference type="SAM" id="MobiDB-lite"/>
    </source>
</evidence>
<comment type="caution">
    <text evidence="4">The sequence shown here is derived from an EMBL/GenBank/DDBJ whole genome shotgun (WGS) entry which is preliminary data.</text>
</comment>
<proteinExistence type="predicted"/>
<evidence type="ECO:0000256" key="2">
    <source>
        <dbReference type="ARBA" id="ARBA00023012"/>
    </source>
</evidence>
<accession>A0A8H6LTQ9</accession>